<accession>A0A0C3C237</accession>
<dbReference type="Pfam" id="PF00581">
    <property type="entry name" value="Rhodanese"/>
    <property type="match status" value="1"/>
</dbReference>
<sequence length="139" mass="15765">MTPSLRYINGDELAEIMKSGKAAKKDFLVVDVRDDDFEGGNIKGCLNSPSRQFLLEVDGLVRETKEVPLVIFHCALSQVRGPKAARIYAETRKNVLAGNDIPYEVVILRDGFSQFQVKYKDDPELVENWDKDVWASEWS</sequence>
<dbReference type="HOGENOM" id="CLU_107716_1_1_1"/>
<dbReference type="PANTHER" id="PTHR10828">
    <property type="entry name" value="M-PHASE INDUCER PHOSPHATASE DUAL SPECIFICITY PHOSPHATASE CDC25"/>
    <property type="match status" value="1"/>
</dbReference>
<reference evidence="3" key="2">
    <citation type="submission" date="2015-01" db="EMBL/GenBank/DDBJ databases">
        <title>Evolutionary Origins and Diversification of the Mycorrhizal Mutualists.</title>
        <authorList>
            <consortium name="DOE Joint Genome Institute"/>
            <consortium name="Mycorrhizal Genomics Consortium"/>
            <person name="Kohler A."/>
            <person name="Kuo A."/>
            <person name="Nagy L.G."/>
            <person name="Floudas D."/>
            <person name="Copeland A."/>
            <person name="Barry K.W."/>
            <person name="Cichocki N."/>
            <person name="Veneault-Fourrey C."/>
            <person name="LaButti K."/>
            <person name="Lindquist E.A."/>
            <person name="Lipzen A."/>
            <person name="Lundell T."/>
            <person name="Morin E."/>
            <person name="Murat C."/>
            <person name="Riley R."/>
            <person name="Ohm R."/>
            <person name="Sun H."/>
            <person name="Tunlid A."/>
            <person name="Henrissat B."/>
            <person name="Grigoriev I.V."/>
            <person name="Hibbett D.S."/>
            <person name="Martin F."/>
        </authorList>
    </citation>
    <scope>NUCLEOTIDE SEQUENCE [LARGE SCALE GENOMIC DNA]</scope>
    <source>
        <strain evidence="3">h7</strain>
    </source>
</reference>
<name>A0A0C3C237_HEBCY</name>
<keyword evidence="3" id="KW-1185">Reference proteome</keyword>
<dbReference type="GO" id="GO:0004725">
    <property type="term" value="F:protein tyrosine phosphatase activity"/>
    <property type="evidence" value="ECO:0007669"/>
    <property type="project" value="TreeGrafter"/>
</dbReference>
<proteinExistence type="predicted"/>
<dbReference type="PANTHER" id="PTHR10828:SF38">
    <property type="entry name" value="ARSENICAL-RESISTANCE PROTEIN 2-RELATED"/>
    <property type="match status" value="1"/>
</dbReference>
<reference evidence="2 3" key="1">
    <citation type="submission" date="2014-04" db="EMBL/GenBank/DDBJ databases">
        <authorList>
            <consortium name="DOE Joint Genome Institute"/>
            <person name="Kuo A."/>
            <person name="Gay G."/>
            <person name="Dore J."/>
            <person name="Kohler A."/>
            <person name="Nagy L.G."/>
            <person name="Floudas D."/>
            <person name="Copeland A."/>
            <person name="Barry K.W."/>
            <person name="Cichocki N."/>
            <person name="Veneault-Fourrey C."/>
            <person name="LaButti K."/>
            <person name="Lindquist E.A."/>
            <person name="Lipzen A."/>
            <person name="Lundell T."/>
            <person name="Morin E."/>
            <person name="Murat C."/>
            <person name="Sun H."/>
            <person name="Tunlid A."/>
            <person name="Henrissat B."/>
            <person name="Grigoriev I.V."/>
            <person name="Hibbett D.S."/>
            <person name="Martin F."/>
            <person name="Nordberg H.P."/>
            <person name="Cantor M.N."/>
            <person name="Hua S.X."/>
        </authorList>
    </citation>
    <scope>NUCLEOTIDE SEQUENCE [LARGE SCALE GENOMIC DNA]</scope>
    <source>
        <strain evidence="3">h7</strain>
    </source>
</reference>
<dbReference type="SMART" id="SM00450">
    <property type="entry name" value="RHOD"/>
    <property type="match status" value="1"/>
</dbReference>
<protein>
    <recommendedName>
        <fullName evidence="1">Rhodanese domain-containing protein</fullName>
    </recommendedName>
</protein>
<dbReference type="Proteomes" id="UP000053424">
    <property type="component" value="Unassembled WGS sequence"/>
</dbReference>
<organism evidence="2 3">
    <name type="scientific">Hebeloma cylindrosporum</name>
    <dbReference type="NCBI Taxonomy" id="76867"/>
    <lineage>
        <taxon>Eukaryota</taxon>
        <taxon>Fungi</taxon>
        <taxon>Dikarya</taxon>
        <taxon>Basidiomycota</taxon>
        <taxon>Agaricomycotina</taxon>
        <taxon>Agaricomycetes</taxon>
        <taxon>Agaricomycetidae</taxon>
        <taxon>Agaricales</taxon>
        <taxon>Agaricineae</taxon>
        <taxon>Hymenogastraceae</taxon>
        <taxon>Hebeloma</taxon>
    </lineage>
</organism>
<dbReference type="Gene3D" id="3.40.250.10">
    <property type="entry name" value="Rhodanese-like domain"/>
    <property type="match status" value="1"/>
</dbReference>
<gene>
    <name evidence="2" type="ORF">M413DRAFT_26218</name>
</gene>
<dbReference type="SUPFAM" id="SSF52821">
    <property type="entry name" value="Rhodanese/Cell cycle control phosphatase"/>
    <property type="match status" value="1"/>
</dbReference>
<evidence type="ECO:0000313" key="2">
    <source>
        <dbReference type="EMBL" id="KIM43010.1"/>
    </source>
</evidence>
<dbReference type="GO" id="GO:0005634">
    <property type="term" value="C:nucleus"/>
    <property type="evidence" value="ECO:0007669"/>
    <property type="project" value="TreeGrafter"/>
</dbReference>
<dbReference type="AlphaFoldDB" id="A0A0C3C237"/>
<dbReference type="EMBL" id="KN831776">
    <property type="protein sequence ID" value="KIM43010.1"/>
    <property type="molecule type" value="Genomic_DNA"/>
</dbReference>
<dbReference type="InterPro" id="IPR036873">
    <property type="entry name" value="Rhodanese-like_dom_sf"/>
</dbReference>
<dbReference type="PROSITE" id="PS50206">
    <property type="entry name" value="RHODANESE_3"/>
    <property type="match status" value="1"/>
</dbReference>
<evidence type="ECO:0000313" key="3">
    <source>
        <dbReference type="Proteomes" id="UP000053424"/>
    </source>
</evidence>
<dbReference type="GO" id="GO:0005737">
    <property type="term" value="C:cytoplasm"/>
    <property type="evidence" value="ECO:0007669"/>
    <property type="project" value="TreeGrafter"/>
</dbReference>
<dbReference type="OrthoDB" id="102559at2759"/>
<dbReference type="STRING" id="686832.A0A0C3C237"/>
<evidence type="ECO:0000259" key="1">
    <source>
        <dbReference type="PROSITE" id="PS50206"/>
    </source>
</evidence>
<dbReference type="InterPro" id="IPR001763">
    <property type="entry name" value="Rhodanese-like_dom"/>
</dbReference>
<feature type="domain" description="Rhodanese" evidence="1">
    <location>
        <begin position="23"/>
        <end position="117"/>
    </location>
</feature>